<evidence type="ECO:0000256" key="6">
    <source>
        <dbReference type="ARBA" id="ARBA00022840"/>
    </source>
</evidence>
<reference evidence="12 13" key="1">
    <citation type="submission" date="2017-08" db="EMBL/GenBank/DDBJ databases">
        <title>Complete Genome Sequence of Streptomyces formicae KY5, the formicamycin producer.</title>
        <authorList>
            <person name="Holmes N.A."/>
            <person name="Devine R."/>
            <person name="Qin Z."/>
            <person name="Seipke R.F."/>
            <person name="Wilkinson B."/>
            <person name="Hutchings M.I."/>
        </authorList>
    </citation>
    <scope>NUCLEOTIDE SEQUENCE [LARGE SCALE GENOMIC DNA]</scope>
    <source>
        <strain evidence="12 13">KY5</strain>
    </source>
</reference>
<dbReference type="CDD" id="cd18548">
    <property type="entry name" value="ABC_6TM_Tm287_like"/>
    <property type="match status" value="1"/>
</dbReference>
<evidence type="ECO:0000256" key="8">
    <source>
        <dbReference type="ARBA" id="ARBA00023136"/>
    </source>
</evidence>
<keyword evidence="2" id="KW-0813">Transport</keyword>
<dbReference type="InterPro" id="IPR011527">
    <property type="entry name" value="ABC1_TM_dom"/>
</dbReference>
<dbReference type="EMBL" id="CP022685">
    <property type="protein sequence ID" value="ATL25706.1"/>
    <property type="molecule type" value="Genomic_DNA"/>
</dbReference>
<evidence type="ECO:0000256" key="3">
    <source>
        <dbReference type="ARBA" id="ARBA00022475"/>
    </source>
</evidence>
<dbReference type="GO" id="GO:0016887">
    <property type="term" value="F:ATP hydrolysis activity"/>
    <property type="evidence" value="ECO:0007669"/>
    <property type="project" value="InterPro"/>
</dbReference>
<evidence type="ECO:0000259" key="10">
    <source>
        <dbReference type="PROSITE" id="PS50893"/>
    </source>
</evidence>
<keyword evidence="4 9" id="KW-0812">Transmembrane</keyword>
<dbReference type="InterPro" id="IPR003593">
    <property type="entry name" value="AAA+_ATPase"/>
</dbReference>
<dbReference type="FunFam" id="3.40.50.300:FF:000854">
    <property type="entry name" value="Multidrug ABC transporter ATP-binding protein"/>
    <property type="match status" value="1"/>
</dbReference>
<keyword evidence="3" id="KW-1003">Cell membrane</keyword>
<evidence type="ECO:0000256" key="9">
    <source>
        <dbReference type="SAM" id="Phobius"/>
    </source>
</evidence>
<protein>
    <submittedName>
        <fullName evidence="12">Lipid A export ATP-binding/permease protein MsbA</fullName>
    </submittedName>
</protein>
<evidence type="ECO:0000256" key="5">
    <source>
        <dbReference type="ARBA" id="ARBA00022741"/>
    </source>
</evidence>
<organism evidence="12 13">
    <name type="scientific">Streptomyces formicae</name>
    <dbReference type="NCBI Taxonomy" id="1616117"/>
    <lineage>
        <taxon>Bacteria</taxon>
        <taxon>Bacillati</taxon>
        <taxon>Actinomycetota</taxon>
        <taxon>Actinomycetes</taxon>
        <taxon>Kitasatosporales</taxon>
        <taxon>Streptomycetaceae</taxon>
        <taxon>Streptomyces</taxon>
    </lineage>
</organism>
<feature type="transmembrane region" description="Helical" evidence="9">
    <location>
        <begin position="21"/>
        <end position="41"/>
    </location>
</feature>
<dbReference type="Proteomes" id="UP000221011">
    <property type="component" value="Chromosome"/>
</dbReference>
<accession>A0A291Q2J7</accession>
<feature type="transmembrane region" description="Helical" evidence="9">
    <location>
        <begin position="240"/>
        <end position="261"/>
    </location>
</feature>
<keyword evidence="7 9" id="KW-1133">Transmembrane helix</keyword>
<evidence type="ECO:0000256" key="7">
    <source>
        <dbReference type="ARBA" id="ARBA00022989"/>
    </source>
</evidence>
<gene>
    <name evidence="12" type="ORF">KY5_0688</name>
</gene>
<feature type="domain" description="ABC transmembrane type-1" evidence="11">
    <location>
        <begin position="19"/>
        <end position="300"/>
    </location>
</feature>
<dbReference type="SUPFAM" id="SSF90123">
    <property type="entry name" value="ABC transporter transmembrane region"/>
    <property type="match status" value="1"/>
</dbReference>
<dbReference type="InterPro" id="IPR003439">
    <property type="entry name" value="ABC_transporter-like_ATP-bd"/>
</dbReference>
<dbReference type="SUPFAM" id="SSF52540">
    <property type="entry name" value="P-loop containing nucleoside triphosphate hydrolases"/>
    <property type="match status" value="1"/>
</dbReference>
<dbReference type="RefSeq" id="WP_098240772.1">
    <property type="nucleotide sequence ID" value="NZ_CP022685.1"/>
</dbReference>
<dbReference type="InterPro" id="IPR027417">
    <property type="entry name" value="P-loop_NTPase"/>
</dbReference>
<dbReference type="GO" id="GO:0005524">
    <property type="term" value="F:ATP binding"/>
    <property type="evidence" value="ECO:0007669"/>
    <property type="project" value="UniProtKB-KW"/>
</dbReference>
<dbReference type="AlphaFoldDB" id="A0A291Q2J7"/>
<evidence type="ECO:0000313" key="12">
    <source>
        <dbReference type="EMBL" id="ATL25706.1"/>
    </source>
</evidence>
<evidence type="ECO:0000256" key="4">
    <source>
        <dbReference type="ARBA" id="ARBA00022692"/>
    </source>
</evidence>
<dbReference type="PANTHER" id="PTHR43394">
    <property type="entry name" value="ATP-DEPENDENT PERMEASE MDL1, MITOCHONDRIAL"/>
    <property type="match status" value="1"/>
</dbReference>
<evidence type="ECO:0000256" key="1">
    <source>
        <dbReference type="ARBA" id="ARBA00004651"/>
    </source>
</evidence>
<dbReference type="InterPro" id="IPR017871">
    <property type="entry name" value="ABC_transporter-like_CS"/>
</dbReference>
<dbReference type="InterPro" id="IPR036640">
    <property type="entry name" value="ABC1_TM_sf"/>
</dbReference>
<keyword evidence="6 12" id="KW-0067">ATP-binding</keyword>
<feature type="transmembrane region" description="Helical" evidence="9">
    <location>
        <begin position="273"/>
        <end position="298"/>
    </location>
</feature>
<feature type="domain" description="ABC transporter" evidence="10">
    <location>
        <begin position="334"/>
        <end position="569"/>
    </location>
</feature>
<dbReference type="GO" id="GO:0015421">
    <property type="term" value="F:ABC-type oligopeptide transporter activity"/>
    <property type="evidence" value="ECO:0007669"/>
    <property type="project" value="TreeGrafter"/>
</dbReference>
<dbReference type="Gene3D" id="1.20.1560.10">
    <property type="entry name" value="ABC transporter type 1, transmembrane domain"/>
    <property type="match status" value="1"/>
</dbReference>
<keyword evidence="8 9" id="KW-0472">Membrane</keyword>
<name>A0A291Q2J7_9ACTN</name>
<dbReference type="Pfam" id="PF00005">
    <property type="entry name" value="ABC_tran"/>
    <property type="match status" value="1"/>
</dbReference>
<dbReference type="PROSITE" id="PS00211">
    <property type="entry name" value="ABC_TRANSPORTER_1"/>
    <property type="match status" value="1"/>
</dbReference>
<dbReference type="PANTHER" id="PTHR43394:SF1">
    <property type="entry name" value="ATP-BINDING CASSETTE SUB-FAMILY B MEMBER 10, MITOCHONDRIAL"/>
    <property type="match status" value="1"/>
</dbReference>
<dbReference type="GO" id="GO:0005886">
    <property type="term" value="C:plasma membrane"/>
    <property type="evidence" value="ECO:0007669"/>
    <property type="project" value="UniProtKB-SubCell"/>
</dbReference>
<proteinExistence type="predicted"/>
<feature type="transmembrane region" description="Helical" evidence="9">
    <location>
        <begin position="127"/>
        <end position="151"/>
    </location>
</feature>
<dbReference type="InterPro" id="IPR039421">
    <property type="entry name" value="Type_1_exporter"/>
</dbReference>
<feature type="transmembrane region" description="Helical" evidence="9">
    <location>
        <begin position="61"/>
        <end position="80"/>
    </location>
</feature>
<evidence type="ECO:0000313" key="13">
    <source>
        <dbReference type="Proteomes" id="UP000221011"/>
    </source>
</evidence>
<comment type="subcellular location">
    <subcellularLocation>
        <location evidence="1">Cell membrane</location>
        <topology evidence="1">Multi-pass membrane protein</topology>
    </subcellularLocation>
</comment>
<feature type="transmembrane region" description="Helical" evidence="9">
    <location>
        <begin position="157"/>
        <end position="176"/>
    </location>
</feature>
<evidence type="ECO:0000256" key="2">
    <source>
        <dbReference type="ARBA" id="ARBA00022448"/>
    </source>
</evidence>
<dbReference type="KEGG" id="sfk:KY5_0688"/>
<keyword evidence="5" id="KW-0547">Nucleotide-binding</keyword>
<keyword evidence="13" id="KW-1185">Reference proteome</keyword>
<sequence>MLIKLALHRLAPHRSAVSLTVLLQVAQTGALLWLPALNAVIIDEGVVRGDTGVIVRVGGQMLALTLVQVLCALGALHFGARTALAVGRDLREDVFAHVQRLSVHQVARFGTPSLVNRTTNDVLNVQTLLLTVLTLLVTAPLMCAGGVIMAFGQDVPLSSVLLLLVPVLAVQAALVLRRLRPLVRSLQELVDDVTRTLREQITGVRVVRAFVRDAYEQRRFARSNDNLTDIATRVGRMTTLLLPLGATTVNLFGVAVVWLSAPRIEDGSMRIGALTALITYLTLILTSVMTVTGLFMVLPRGEVSAERIADVLGTEPEIGPPARAAARPSRPCRVEWRGVELRYPGAEVPVLSALALTAEPGAVTAVIGPTGSGKTTLLGLVPRLFDVTAGTVRVGGQDVRDLDPAVLTRTVGMVPQKAYLFSGTVASNLRYGRPDASDDDLWRALEVAQARDFVARMPGRLRAPITQGGGNVSGGQRQRLAIARTLVAAPDVYLFDDAFSALDQSTEAALRAALAEETADATVVMVAQRVSSVRGADRIVVLDDGRVVGTGSHEELCESSPTYRAIVRSQSPSGVVA</sequence>
<dbReference type="Gene3D" id="3.40.50.300">
    <property type="entry name" value="P-loop containing nucleotide triphosphate hydrolases"/>
    <property type="match status" value="1"/>
</dbReference>
<dbReference type="SMART" id="SM00382">
    <property type="entry name" value="AAA"/>
    <property type="match status" value="1"/>
</dbReference>
<dbReference type="PROSITE" id="PS50929">
    <property type="entry name" value="ABC_TM1F"/>
    <property type="match status" value="1"/>
</dbReference>
<dbReference type="PROSITE" id="PS50893">
    <property type="entry name" value="ABC_TRANSPORTER_2"/>
    <property type="match status" value="1"/>
</dbReference>
<evidence type="ECO:0000259" key="11">
    <source>
        <dbReference type="PROSITE" id="PS50929"/>
    </source>
</evidence>
<dbReference type="Pfam" id="PF00664">
    <property type="entry name" value="ABC_membrane"/>
    <property type="match status" value="1"/>
</dbReference>